<dbReference type="Pfam" id="PF00144">
    <property type="entry name" value="Beta-lactamase"/>
    <property type="match status" value="1"/>
</dbReference>
<gene>
    <name evidence="2" type="ORF">G7Y85_13280</name>
</gene>
<reference evidence="2 3" key="1">
    <citation type="journal article" date="2014" name="Int. J. Syst. Evol. Microbiol.">
        <title>Solimonas terrae sp. nov., isolated from soil.</title>
        <authorList>
            <person name="Kim S.J."/>
            <person name="Moon J.Y."/>
            <person name="Weon H.Y."/>
            <person name="Ahn J.H."/>
            <person name="Chen W.M."/>
            <person name="Kwon S.W."/>
        </authorList>
    </citation>
    <scope>NUCLEOTIDE SEQUENCE [LARGE SCALE GENOMIC DNA]</scope>
    <source>
        <strain evidence="2 3">KIS83-12</strain>
    </source>
</reference>
<dbReference type="PANTHER" id="PTHR43319">
    <property type="entry name" value="BETA-LACTAMASE-RELATED"/>
    <property type="match status" value="1"/>
</dbReference>
<protein>
    <submittedName>
        <fullName evidence="2">Beta-lactamase family protein</fullName>
    </submittedName>
</protein>
<dbReference type="PANTHER" id="PTHR43319:SF3">
    <property type="entry name" value="BETA-LACTAMASE-RELATED DOMAIN-CONTAINING PROTEIN"/>
    <property type="match status" value="1"/>
</dbReference>
<feature type="domain" description="Beta-lactamase-related" evidence="1">
    <location>
        <begin position="65"/>
        <end position="419"/>
    </location>
</feature>
<proteinExistence type="predicted"/>
<dbReference type="RefSeq" id="WP_166257808.1">
    <property type="nucleotide sequence ID" value="NZ_JAAMOW010000006.1"/>
</dbReference>
<evidence type="ECO:0000259" key="1">
    <source>
        <dbReference type="Pfam" id="PF00144"/>
    </source>
</evidence>
<dbReference type="AlphaFoldDB" id="A0A6M2BTS3"/>
<dbReference type="InterPro" id="IPR001466">
    <property type="entry name" value="Beta-lactam-related"/>
</dbReference>
<dbReference type="Proteomes" id="UP000472676">
    <property type="component" value="Unassembled WGS sequence"/>
</dbReference>
<sequence length="433" mass="47077">MQLSLPRVPLAAPALDAVGRCLWTSVRVPDDLTAVTRVDRAAEVDPREADMSVAGRERIWAAVEHLFRGGVHPAITMEIRRRGKIVLKRSIGCVHGNLPGDTETPVVITPDSPVSLFSASKSISSLLIHKLVDDGVLSLDDRVVDYIPEFAPHGKDRITIRGLLAHRAGIPDVPHVEPTPQLLHEWDRIIELLCAAKPFDPDFSKQAYHALTAGFIIGEIVRRASGRELPDVLHDWIARPLKLRYMTFGLAPELRHLAPVNARTGPRPFWPANQYIKRVVGVPMQAAVRASNDEAFLSQVVPAGNIYASADDSCRVFQMLLNGGELDGVRIFKPETVADAIRPVGPLQLDRKLLLPMRYSPGFMLGQNPVGLYGPGSGAAFGHLGFLTVLCWADPARDISVSLLNTGKALAPAAFTRIIGVLLAVADACPRVA</sequence>
<name>A0A6M2BTS3_9GAMM</name>
<evidence type="ECO:0000313" key="3">
    <source>
        <dbReference type="Proteomes" id="UP000472676"/>
    </source>
</evidence>
<accession>A0A6M2BTS3</accession>
<dbReference type="Gene3D" id="3.40.710.10">
    <property type="entry name" value="DD-peptidase/beta-lactamase superfamily"/>
    <property type="match status" value="1"/>
</dbReference>
<dbReference type="InterPro" id="IPR052907">
    <property type="entry name" value="Beta-lactamase/esterase"/>
</dbReference>
<dbReference type="SUPFAM" id="SSF56601">
    <property type="entry name" value="beta-lactamase/transpeptidase-like"/>
    <property type="match status" value="1"/>
</dbReference>
<evidence type="ECO:0000313" key="2">
    <source>
        <dbReference type="EMBL" id="NGY05740.1"/>
    </source>
</evidence>
<dbReference type="EMBL" id="JAAMOW010000006">
    <property type="protein sequence ID" value="NGY05740.1"/>
    <property type="molecule type" value="Genomic_DNA"/>
</dbReference>
<keyword evidence="3" id="KW-1185">Reference proteome</keyword>
<organism evidence="2 3">
    <name type="scientific">Solimonas terrae</name>
    <dbReference type="NCBI Taxonomy" id="1396819"/>
    <lineage>
        <taxon>Bacteria</taxon>
        <taxon>Pseudomonadati</taxon>
        <taxon>Pseudomonadota</taxon>
        <taxon>Gammaproteobacteria</taxon>
        <taxon>Nevskiales</taxon>
        <taxon>Nevskiaceae</taxon>
        <taxon>Solimonas</taxon>
    </lineage>
</organism>
<comment type="caution">
    <text evidence="2">The sequence shown here is derived from an EMBL/GenBank/DDBJ whole genome shotgun (WGS) entry which is preliminary data.</text>
</comment>
<dbReference type="InterPro" id="IPR012338">
    <property type="entry name" value="Beta-lactam/transpept-like"/>
</dbReference>